<dbReference type="KEGG" id="rmu:RMDY18_03320"/>
<sequence>MHERGGPTAPGEGEPQPKQTGERSENGPGQHTHRVASHEHPQAEAEQRQPGEDPAGGTRCGEGALPAQERVDAFFGVFCGAFQARGERRTGTLTHAQAQLQVVQALAAVRAHPGTVFE</sequence>
<keyword evidence="3" id="KW-1185">Reference proteome</keyword>
<dbReference type="HOGENOM" id="CLU_2071390_0_0_11"/>
<feature type="compositionally biased region" description="Basic and acidic residues" evidence="1">
    <location>
        <begin position="36"/>
        <end position="51"/>
    </location>
</feature>
<reference evidence="2 3" key="3">
    <citation type="journal article" date="2010" name="Sequencing">
        <title>Complete Genome Sequence of Rothia mucilaginosa DY-18: A Clinical Isolate with Dense Meshwork-Like Structures from a Persistent Apical Periodontitis Lesion.</title>
        <authorList>
            <person name="Yamane K."/>
            <person name="Nambu T."/>
            <person name="Yamanaka T."/>
            <person name="Mashimo C."/>
            <person name="Sugimori C."/>
            <person name="Leung K.-P."/>
            <person name="Fukushima H."/>
        </authorList>
    </citation>
    <scope>NUCLEOTIDE SEQUENCE [LARGE SCALE GENOMIC DNA]</scope>
    <source>
        <strain evidence="2 3">DY-18</strain>
    </source>
</reference>
<proteinExistence type="predicted"/>
<dbReference type="EMBL" id="AP011540">
    <property type="protein sequence ID" value="BAI64164.1"/>
    <property type="molecule type" value="Genomic_DNA"/>
</dbReference>
<dbReference type="AlphaFoldDB" id="D2NR88"/>
<feature type="region of interest" description="Disordered" evidence="1">
    <location>
        <begin position="1"/>
        <end position="64"/>
    </location>
</feature>
<name>D2NR88_ROTMD</name>
<evidence type="ECO:0000256" key="1">
    <source>
        <dbReference type="SAM" id="MobiDB-lite"/>
    </source>
</evidence>
<gene>
    <name evidence="2" type="ordered locus">RMDY18_03320</name>
</gene>
<accession>D2NR88</accession>
<reference evidence="2 3" key="2">
    <citation type="journal article" date="2010" name="J Osaka Dent Univ">
        <title>Isolation and identification of Rothia mucilaginosa from persistent apical periodontitis lesions.</title>
        <authorList>
            <person name="Yamane K."/>
            <person name="Yoshida M."/>
            <person name="Fujihira T."/>
            <person name="Baba T."/>
            <person name="Tsuji N."/>
            <person name="Hayashi H."/>
            <person name="Sugimori C."/>
            <person name="Yamanaka T."/>
            <person name="Mashimo C."/>
            <person name="Nambu T."/>
            <person name="Kawai H."/>
            <person name="Fukushima H."/>
        </authorList>
    </citation>
    <scope>NUCLEOTIDE SEQUENCE [LARGE SCALE GENOMIC DNA]</scope>
    <source>
        <strain evidence="2 3">DY-18</strain>
    </source>
</reference>
<dbReference type="Proteomes" id="UP000001883">
    <property type="component" value="Chromosome"/>
</dbReference>
<protein>
    <submittedName>
        <fullName evidence="2">NAD/NADP transhydrogenase beta subunit</fullName>
    </submittedName>
</protein>
<evidence type="ECO:0000313" key="3">
    <source>
        <dbReference type="Proteomes" id="UP000001883"/>
    </source>
</evidence>
<organism evidence="2 3">
    <name type="scientific">Rothia mucilaginosa (strain DY-18)</name>
    <name type="common">Stomatococcus mucilaginosus</name>
    <dbReference type="NCBI Taxonomy" id="680646"/>
    <lineage>
        <taxon>Bacteria</taxon>
        <taxon>Bacillati</taxon>
        <taxon>Actinomycetota</taxon>
        <taxon>Actinomycetes</taxon>
        <taxon>Micrococcales</taxon>
        <taxon>Micrococcaceae</taxon>
        <taxon>Rothia</taxon>
    </lineage>
</organism>
<reference evidence="3" key="1">
    <citation type="submission" date="2009-07" db="EMBL/GenBank/DDBJ databases">
        <title>Complete genome sequence of Rothia mucilaginosa DJ.</title>
        <authorList>
            <person name="Yamane K."/>
            <person name="Nambu T."/>
            <person name="Mashimo C."/>
            <person name="Sugimori C."/>
            <person name="Yamanaka T."/>
            <person name="Leung K."/>
            <person name="Fukushima H."/>
        </authorList>
    </citation>
    <scope>NUCLEOTIDE SEQUENCE [LARGE SCALE GENOMIC DNA]</scope>
    <source>
        <strain evidence="3">DY-18</strain>
    </source>
</reference>
<evidence type="ECO:0000313" key="2">
    <source>
        <dbReference type="EMBL" id="BAI64164.1"/>
    </source>
</evidence>